<proteinExistence type="predicted"/>
<organism evidence="1 2">
    <name type="scientific">Mythimna loreyi</name>
    <dbReference type="NCBI Taxonomy" id="667449"/>
    <lineage>
        <taxon>Eukaryota</taxon>
        <taxon>Metazoa</taxon>
        <taxon>Ecdysozoa</taxon>
        <taxon>Arthropoda</taxon>
        <taxon>Hexapoda</taxon>
        <taxon>Insecta</taxon>
        <taxon>Pterygota</taxon>
        <taxon>Neoptera</taxon>
        <taxon>Endopterygota</taxon>
        <taxon>Lepidoptera</taxon>
        <taxon>Glossata</taxon>
        <taxon>Ditrysia</taxon>
        <taxon>Noctuoidea</taxon>
        <taxon>Noctuidae</taxon>
        <taxon>Noctuinae</taxon>
        <taxon>Hadenini</taxon>
        <taxon>Mythimna</taxon>
    </lineage>
</organism>
<reference evidence="1" key="1">
    <citation type="submission" date="2023-03" db="EMBL/GenBank/DDBJ databases">
        <title>Chromosome-level genomes of two armyworms, Mythimna separata and Mythimna loreyi, provide insights into the biosynthesis and reception of sex pheromones.</title>
        <authorList>
            <person name="Zhao H."/>
        </authorList>
    </citation>
    <scope>NUCLEOTIDE SEQUENCE</scope>
    <source>
        <strain evidence="1">BeijingLab</strain>
    </source>
</reference>
<dbReference type="EMBL" id="CM056808">
    <property type="protein sequence ID" value="KAJ8704254.1"/>
    <property type="molecule type" value="Genomic_DNA"/>
</dbReference>
<protein>
    <submittedName>
        <fullName evidence="1">Uncharacterized protein</fullName>
    </submittedName>
</protein>
<evidence type="ECO:0000313" key="2">
    <source>
        <dbReference type="Proteomes" id="UP001231649"/>
    </source>
</evidence>
<comment type="caution">
    <text evidence="1">The sequence shown here is derived from an EMBL/GenBank/DDBJ whole genome shotgun (WGS) entry which is preliminary data.</text>
</comment>
<name>A0ACC2PZ85_9NEOP</name>
<evidence type="ECO:0000313" key="1">
    <source>
        <dbReference type="EMBL" id="KAJ8704254.1"/>
    </source>
</evidence>
<sequence length="281" mass="32781">MEKLELQSACFENIKTLCVNYRKDSESRKTVEYLKKRLTSLENQWQDFENRHAELLLELEDKNIEYFKDDIFRKTQDMFVTTKMDITEKLATLEKRNVKFDLGGTSEQDTKHIQLLLNKQEQRQYHSDITMDYELTAPTFDASINKIVNLTYRYGPNILQSKITNQEIAAIEQKIATQRKNEISLPTKTSHDIHQYAICYFLLTAAIIAVLVVVGRNRCAHYCTNNPKTKTTSPPPEDIELQVIRQPEYQQDAVAARVAQTTKDLRRESRPGHRNVAFQFD</sequence>
<keyword evidence="2" id="KW-1185">Reference proteome</keyword>
<accession>A0ACC2PZ85</accession>
<gene>
    <name evidence="1" type="ORF">PYW08_012978</name>
</gene>
<dbReference type="Proteomes" id="UP001231649">
    <property type="component" value="Chromosome 32"/>
</dbReference>